<reference evidence="2" key="1">
    <citation type="journal article" date="2023" name="Front. Plant Sci.">
        <title>Chromosomal-level genome assembly of Melastoma candidum provides insights into trichome evolution.</title>
        <authorList>
            <person name="Zhong Y."/>
            <person name="Wu W."/>
            <person name="Sun C."/>
            <person name="Zou P."/>
            <person name="Liu Y."/>
            <person name="Dai S."/>
            <person name="Zhou R."/>
        </authorList>
    </citation>
    <scope>NUCLEOTIDE SEQUENCE [LARGE SCALE GENOMIC DNA]</scope>
</reference>
<comment type="caution">
    <text evidence="1">The sequence shown here is derived from an EMBL/GenBank/DDBJ whole genome shotgun (WGS) entry which is preliminary data.</text>
</comment>
<evidence type="ECO:0000313" key="2">
    <source>
        <dbReference type="Proteomes" id="UP001057402"/>
    </source>
</evidence>
<organism evidence="1 2">
    <name type="scientific">Melastoma candidum</name>
    <dbReference type="NCBI Taxonomy" id="119954"/>
    <lineage>
        <taxon>Eukaryota</taxon>
        <taxon>Viridiplantae</taxon>
        <taxon>Streptophyta</taxon>
        <taxon>Embryophyta</taxon>
        <taxon>Tracheophyta</taxon>
        <taxon>Spermatophyta</taxon>
        <taxon>Magnoliopsida</taxon>
        <taxon>eudicotyledons</taxon>
        <taxon>Gunneridae</taxon>
        <taxon>Pentapetalae</taxon>
        <taxon>rosids</taxon>
        <taxon>malvids</taxon>
        <taxon>Myrtales</taxon>
        <taxon>Melastomataceae</taxon>
        <taxon>Melastomatoideae</taxon>
        <taxon>Melastomateae</taxon>
        <taxon>Melastoma</taxon>
    </lineage>
</organism>
<gene>
    <name evidence="1" type="ORF">MLD38_006832</name>
</gene>
<protein>
    <submittedName>
        <fullName evidence="1">Uncharacterized protein</fullName>
    </submittedName>
</protein>
<keyword evidence="2" id="KW-1185">Reference proteome</keyword>
<proteinExistence type="predicted"/>
<accession>A0ACB9RP43</accession>
<sequence length="254" mass="29435">MIWHARVPLICFYIVEWYFPDRVIRQFGDQQLVPDQCDTSKALHRIDLRGKNMNKWREIHRQYVEIWEDRLNNVVPLVWESRKKYSKWYASHSRQYISHTGSILGKMLKNFRKIKLQSDQLELVSLAEDSMQMIREYGPLRLYGRAGRLEDQPPFDFNAPHDGQPIDGDEEMPHHGQPLDGDEDMPHDGQPLDGDEDMPPAYDDPLFDEDGREVQEGTLISQISEVDAEYCTPHFEVGSSSTPGAPMKGTTEFG</sequence>
<evidence type="ECO:0000313" key="1">
    <source>
        <dbReference type="EMBL" id="KAI4380665.1"/>
    </source>
</evidence>
<name>A0ACB9RP43_9MYRT</name>
<dbReference type="EMBL" id="CM042882">
    <property type="protein sequence ID" value="KAI4380665.1"/>
    <property type="molecule type" value="Genomic_DNA"/>
</dbReference>
<dbReference type="Proteomes" id="UP001057402">
    <property type="component" value="Chromosome 3"/>
</dbReference>